<evidence type="ECO:0000313" key="2">
    <source>
        <dbReference type="EMBL" id="SFN71719.1"/>
    </source>
</evidence>
<evidence type="ECO:0000259" key="1">
    <source>
        <dbReference type="Pfam" id="PF09851"/>
    </source>
</evidence>
<gene>
    <name evidence="2" type="ORF">SAMN04488695_104102</name>
</gene>
<feature type="domain" description="SHOCT" evidence="1">
    <location>
        <begin position="222"/>
        <end position="249"/>
    </location>
</feature>
<reference evidence="2 3" key="1">
    <citation type="submission" date="2016-10" db="EMBL/GenBank/DDBJ databases">
        <authorList>
            <person name="de Groot N.N."/>
        </authorList>
    </citation>
    <scope>NUCLEOTIDE SEQUENCE [LARGE SCALE GENOMIC DNA]</scope>
    <source>
        <strain evidence="2 3">ML2</strain>
    </source>
</reference>
<evidence type="ECO:0000313" key="3">
    <source>
        <dbReference type="Proteomes" id="UP000181899"/>
    </source>
</evidence>
<dbReference type="AlphaFoldDB" id="A0A1I5BB13"/>
<protein>
    <submittedName>
        <fullName evidence="2">Short C-terminal domain-containing protein</fullName>
    </submittedName>
</protein>
<dbReference type="OrthoDB" id="2307739at2"/>
<dbReference type="InterPro" id="IPR018649">
    <property type="entry name" value="SHOCT"/>
</dbReference>
<dbReference type="Pfam" id="PF09851">
    <property type="entry name" value="SHOCT"/>
    <property type="match status" value="1"/>
</dbReference>
<name>A0A1I5BB13_9CLOT</name>
<sequence length="251" mass="27336">MAKDCLACDKPMGVFTGKVQVSDGYICIECWTKAGLDSSINSLSSGKQYHGEAIKEMIKMKEKNQVLVDQFNATKKVGVISFDDHTRTLVIKKSKKDTNLYNYGQLLNFELLEDGETITKGGLGRAVAGGLLFGGVGAVVGGVTGGKKTKGVCNSLQIKITLRNSPRQTVYLPFITTSTKTSSFIYKTMYKSAQDTLSALQLAVDMVDSSETEQVNSVSEADEILKFKNLFDNGVISEEEFNAKKKQLLGL</sequence>
<organism evidence="2 3">
    <name type="scientific">Proteiniclasticum ruminis</name>
    <dbReference type="NCBI Taxonomy" id="398199"/>
    <lineage>
        <taxon>Bacteria</taxon>
        <taxon>Bacillati</taxon>
        <taxon>Bacillota</taxon>
        <taxon>Clostridia</taxon>
        <taxon>Eubacteriales</taxon>
        <taxon>Clostridiaceae</taxon>
        <taxon>Proteiniclasticum</taxon>
    </lineage>
</organism>
<dbReference type="EMBL" id="FOVK01000004">
    <property type="protein sequence ID" value="SFN71719.1"/>
    <property type="molecule type" value="Genomic_DNA"/>
</dbReference>
<dbReference type="Proteomes" id="UP000181899">
    <property type="component" value="Unassembled WGS sequence"/>
</dbReference>
<keyword evidence="3" id="KW-1185">Reference proteome</keyword>
<proteinExistence type="predicted"/>
<accession>A0A1I5BB13</accession>
<dbReference type="RefSeq" id="WP_074911849.1">
    <property type="nucleotide sequence ID" value="NZ_FOVK01000004.1"/>
</dbReference>